<organism evidence="2 3">
    <name type="scientific">Actinoplanes octamycinicus</name>
    <dbReference type="NCBI Taxonomy" id="135948"/>
    <lineage>
        <taxon>Bacteria</taxon>
        <taxon>Bacillati</taxon>
        <taxon>Actinomycetota</taxon>
        <taxon>Actinomycetes</taxon>
        <taxon>Micromonosporales</taxon>
        <taxon>Micromonosporaceae</taxon>
        <taxon>Actinoplanes</taxon>
    </lineage>
</organism>
<dbReference type="EMBL" id="JACHNB010000001">
    <property type="protein sequence ID" value="MBB4740274.1"/>
    <property type="molecule type" value="Genomic_DNA"/>
</dbReference>
<keyword evidence="3" id="KW-1185">Reference proteome</keyword>
<gene>
    <name evidence="2" type="ORF">BJY16_003733</name>
</gene>
<sequence>MGRSWRFVIAWLSAAVAAVTVSWLGVRLGVAPAITDEAPVAIDANRRYTEVRFGVADALPSSAAPATPRPSHSSPRPRRKPSSAAATRTTTPRPAPSLTSASPSPSPAPPAPDVRPRYRVQSEGGDVIVAYSSTRIDVVGADPLPGYAVTVTRRSDTLVVARLAGPSHASVITLYWNAGPGAQIVEEYGG</sequence>
<feature type="region of interest" description="Disordered" evidence="1">
    <location>
        <begin position="59"/>
        <end position="118"/>
    </location>
</feature>
<dbReference type="AlphaFoldDB" id="A0A7W7GXU0"/>
<accession>A0A7W7GXU0</accession>
<dbReference type="Proteomes" id="UP000546162">
    <property type="component" value="Unassembled WGS sequence"/>
</dbReference>
<evidence type="ECO:0000313" key="2">
    <source>
        <dbReference type="EMBL" id="MBB4740274.1"/>
    </source>
</evidence>
<evidence type="ECO:0000256" key="1">
    <source>
        <dbReference type="SAM" id="MobiDB-lite"/>
    </source>
</evidence>
<feature type="compositionally biased region" description="Pro residues" evidence="1">
    <location>
        <begin position="104"/>
        <end position="113"/>
    </location>
</feature>
<reference evidence="2 3" key="1">
    <citation type="submission" date="2020-08" db="EMBL/GenBank/DDBJ databases">
        <title>Sequencing the genomes of 1000 actinobacteria strains.</title>
        <authorList>
            <person name="Klenk H.-P."/>
        </authorList>
    </citation>
    <scope>NUCLEOTIDE SEQUENCE [LARGE SCALE GENOMIC DNA]</scope>
    <source>
        <strain evidence="2 3">DSM 45809</strain>
    </source>
</reference>
<protein>
    <submittedName>
        <fullName evidence="2">Uncharacterized protein</fullName>
    </submittedName>
</protein>
<feature type="compositionally biased region" description="Low complexity" evidence="1">
    <location>
        <begin position="60"/>
        <end position="74"/>
    </location>
</feature>
<comment type="caution">
    <text evidence="2">The sequence shown here is derived from an EMBL/GenBank/DDBJ whole genome shotgun (WGS) entry which is preliminary data.</text>
</comment>
<feature type="compositionally biased region" description="Low complexity" evidence="1">
    <location>
        <begin position="82"/>
        <end position="103"/>
    </location>
</feature>
<evidence type="ECO:0000313" key="3">
    <source>
        <dbReference type="Proteomes" id="UP000546162"/>
    </source>
</evidence>
<dbReference type="RefSeq" id="WP_185040706.1">
    <property type="nucleotide sequence ID" value="NZ_BAABFG010000005.1"/>
</dbReference>
<name>A0A7W7GXU0_9ACTN</name>
<proteinExistence type="predicted"/>